<evidence type="ECO:0000259" key="1">
    <source>
        <dbReference type="Pfam" id="PF07475"/>
    </source>
</evidence>
<organism evidence="2 3">
    <name type="scientific">Tropicimonas aquimaris</name>
    <dbReference type="NCBI Taxonomy" id="914152"/>
    <lineage>
        <taxon>Bacteria</taxon>
        <taxon>Pseudomonadati</taxon>
        <taxon>Pseudomonadota</taxon>
        <taxon>Alphaproteobacteria</taxon>
        <taxon>Rhodobacterales</taxon>
        <taxon>Roseobacteraceae</taxon>
        <taxon>Tropicimonas</taxon>
    </lineage>
</organism>
<dbReference type="Gene3D" id="3.40.50.300">
    <property type="entry name" value="P-loop containing nucleotide triphosphate hydrolases"/>
    <property type="match status" value="1"/>
</dbReference>
<sequence>MSAQSKIDAAAHGAFLDDDKTLVRASCVAMDGRALLILGGSGSGKSSLALDLVGLGATLVSDDGTFLARRGDILFASPPDSIAGRIEARHIGILTLPFVSEARVTLAIDLDREETDRLPPLREIILLGQRITLLHRPPPPVSASGLLQCLLERRDTP</sequence>
<dbReference type="RefSeq" id="WP_386076664.1">
    <property type="nucleotide sequence ID" value="NZ_JBHTJT010000044.1"/>
</dbReference>
<keyword evidence="3" id="KW-1185">Reference proteome</keyword>
<dbReference type="SUPFAM" id="SSF53795">
    <property type="entry name" value="PEP carboxykinase-like"/>
    <property type="match status" value="1"/>
</dbReference>
<dbReference type="GO" id="GO:0016301">
    <property type="term" value="F:kinase activity"/>
    <property type="evidence" value="ECO:0007669"/>
    <property type="project" value="UniProtKB-KW"/>
</dbReference>
<evidence type="ECO:0000313" key="2">
    <source>
        <dbReference type="EMBL" id="MFD0981579.1"/>
    </source>
</evidence>
<feature type="domain" description="HPr kinase/phosphorylase C-terminal" evidence="1">
    <location>
        <begin position="20"/>
        <end position="95"/>
    </location>
</feature>
<gene>
    <name evidence="2" type="ORF">ACFQ2S_18250</name>
</gene>
<proteinExistence type="predicted"/>
<dbReference type="Proteomes" id="UP001597108">
    <property type="component" value="Unassembled WGS sequence"/>
</dbReference>
<accession>A0ABW3IU39</accession>
<keyword evidence="2" id="KW-0418">Kinase</keyword>
<name>A0ABW3IU39_9RHOB</name>
<protein>
    <submittedName>
        <fullName evidence="2">HPr kinase/phosphorylase</fullName>
    </submittedName>
</protein>
<dbReference type="Pfam" id="PF07475">
    <property type="entry name" value="Hpr_kinase_C"/>
    <property type="match status" value="1"/>
</dbReference>
<reference evidence="3" key="1">
    <citation type="journal article" date="2019" name="Int. J. Syst. Evol. Microbiol.">
        <title>The Global Catalogue of Microorganisms (GCM) 10K type strain sequencing project: providing services to taxonomists for standard genome sequencing and annotation.</title>
        <authorList>
            <consortium name="The Broad Institute Genomics Platform"/>
            <consortium name="The Broad Institute Genome Sequencing Center for Infectious Disease"/>
            <person name="Wu L."/>
            <person name="Ma J."/>
        </authorList>
    </citation>
    <scope>NUCLEOTIDE SEQUENCE [LARGE SCALE GENOMIC DNA]</scope>
    <source>
        <strain evidence="3">CCUG 60524</strain>
    </source>
</reference>
<keyword evidence="2" id="KW-0808">Transferase</keyword>
<comment type="caution">
    <text evidence="2">The sequence shown here is derived from an EMBL/GenBank/DDBJ whole genome shotgun (WGS) entry which is preliminary data.</text>
</comment>
<dbReference type="EMBL" id="JBHTJT010000044">
    <property type="protein sequence ID" value="MFD0981579.1"/>
    <property type="molecule type" value="Genomic_DNA"/>
</dbReference>
<dbReference type="InterPro" id="IPR011104">
    <property type="entry name" value="Hpr_kin/Pase_C"/>
</dbReference>
<dbReference type="InterPro" id="IPR027417">
    <property type="entry name" value="P-loop_NTPase"/>
</dbReference>
<evidence type="ECO:0000313" key="3">
    <source>
        <dbReference type="Proteomes" id="UP001597108"/>
    </source>
</evidence>